<dbReference type="Proteomes" id="UP001219525">
    <property type="component" value="Unassembled WGS sequence"/>
</dbReference>
<gene>
    <name evidence="2" type="ORF">GGX14DRAFT_401145</name>
</gene>
<accession>A0AAD6V0X7</accession>
<feature type="region of interest" description="Disordered" evidence="1">
    <location>
        <begin position="205"/>
        <end position="264"/>
    </location>
</feature>
<dbReference type="AlphaFoldDB" id="A0AAD6V0X7"/>
<feature type="compositionally biased region" description="Polar residues" evidence="1">
    <location>
        <begin position="127"/>
        <end position="156"/>
    </location>
</feature>
<evidence type="ECO:0000256" key="1">
    <source>
        <dbReference type="SAM" id="MobiDB-lite"/>
    </source>
</evidence>
<evidence type="ECO:0000313" key="2">
    <source>
        <dbReference type="EMBL" id="KAJ7199860.1"/>
    </source>
</evidence>
<comment type="caution">
    <text evidence="2">The sequence shown here is derived from an EMBL/GenBank/DDBJ whole genome shotgun (WGS) entry which is preliminary data.</text>
</comment>
<feature type="compositionally biased region" description="Basic and acidic residues" evidence="1">
    <location>
        <begin position="248"/>
        <end position="257"/>
    </location>
</feature>
<name>A0AAD6V0X7_9AGAR</name>
<protein>
    <submittedName>
        <fullName evidence="2">Uncharacterized protein</fullName>
    </submittedName>
</protein>
<feature type="compositionally biased region" description="Basic and acidic residues" evidence="1">
    <location>
        <begin position="216"/>
        <end position="227"/>
    </location>
</feature>
<feature type="region of interest" description="Disordered" evidence="1">
    <location>
        <begin position="79"/>
        <end position="156"/>
    </location>
</feature>
<feature type="region of interest" description="Disordered" evidence="1">
    <location>
        <begin position="1"/>
        <end position="20"/>
    </location>
</feature>
<sequence>MSSTYRTRGNVAAGRATPPASIYESAVLSPVASPPGSPRPLPAAAVSRPVTPDVLYSTVVMGSPAPSVERGFTAGIVDASGALRSPPSSPQHDADSGVSGHDDGADDRSWTPVTRATARTHRAAASSLHSNNFDENNIVSNKSDESASTVAQATQHMSGEELLTIARRYESLAAEARAVARERSTEIGGSVSSPSIQIVGSPVNSFNQQDTAQGDVHTRGDESRAPETRALAPTSPITPSGEGPSNPDKGKGIDPREWGNLSIDGDWSEDRLAAERDAYANFDTINRIRAAKGYGGWARPRRTFVAAGCEKGIDPSDY</sequence>
<organism evidence="2 3">
    <name type="scientific">Mycena pura</name>
    <dbReference type="NCBI Taxonomy" id="153505"/>
    <lineage>
        <taxon>Eukaryota</taxon>
        <taxon>Fungi</taxon>
        <taxon>Dikarya</taxon>
        <taxon>Basidiomycota</taxon>
        <taxon>Agaricomycotina</taxon>
        <taxon>Agaricomycetes</taxon>
        <taxon>Agaricomycetidae</taxon>
        <taxon>Agaricales</taxon>
        <taxon>Marasmiineae</taxon>
        <taxon>Mycenaceae</taxon>
        <taxon>Mycena</taxon>
    </lineage>
</organism>
<evidence type="ECO:0000313" key="3">
    <source>
        <dbReference type="Proteomes" id="UP001219525"/>
    </source>
</evidence>
<keyword evidence="3" id="KW-1185">Reference proteome</keyword>
<proteinExistence type="predicted"/>
<feature type="compositionally biased region" description="Basic and acidic residues" evidence="1">
    <location>
        <begin position="92"/>
        <end position="109"/>
    </location>
</feature>
<dbReference type="EMBL" id="JARJCW010000066">
    <property type="protein sequence ID" value="KAJ7199860.1"/>
    <property type="molecule type" value="Genomic_DNA"/>
</dbReference>
<reference evidence="2" key="1">
    <citation type="submission" date="2023-03" db="EMBL/GenBank/DDBJ databases">
        <title>Massive genome expansion in bonnet fungi (Mycena s.s.) driven by repeated elements and novel gene families across ecological guilds.</title>
        <authorList>
            <consortium name="Lawrence Berkeley National Laboratory"/>
            <person name="Harder C.B."/>
            <person name="Miyauchi S."/>
            <person name="Viragh M."/>
            <person name="Kuo A."/>
            <person name="Thoen E."/>
            <person name="Andreopoulos B."/>
            <person name="Lu D."/>
            <person name="Skrede I."/>
            <person name="Drula E."/>
            <person name="Henrissat B."/>
            <person name="Morin E."/>
            <person name="Kohler A."/>
            <person name="Barry K."/>
            <person name="LaButti K."/>
            <person name="Morin E."/>
            <person name="Salamov A."/>
            <person name="Lipzen A."/>
            <person name="Mereny Z."/>
            <person name="Hegedus B."/>
            <person name="Baldrian P."/>
            <person name="Stursova M."/>
            <person name="Weitz H."/>
            <person name="Taylor A."/>
            <person name="Grigoriev I.V."/>
            <person name="Nagy L.G."/>
            <person name="Martin F."/>
            <person name="Kauserud H."/>
        </authorList>
    </citation>
    <scope>NUCLEOTIDE SEQUENCE</scope>
    <source>
        <strain evidence="2">9144</strain>
    </source>
</reference>